<feature type="transmembrane region" description="Helical" evidence="1">
    <location>
        <begin position="174"/>
        <end position="192"/>
    </location>
</feature>
<reference evidence="2 3" key="1">
    <citation type="submission" date="2014-04" db="EMBL/GenBank/DDBJ databases">
        <title>Genome assembly of Hyalangium minutum DSM 14724.</title>
        <authorList>
            <person name="Sharma G."/>
            <person name="Subramanian S."/>
        </authorList>
    </citation>
    <scope>NUCLEOTIDE SEQUENCE [LARGE SCALE GENOMIC DNA]</scope>
    <source>
        <strain evidence="2 3">DSM 14724</strain>
    </source>
</reference>
<comment type="caution">
    <text evidence="2">The sequence shown here is derived from an EMBL/GenBank/DDBJ whole genome shotgun (WGS) entry which is preliminary data.</text>
</comment>
<dbReference type="Proteomes" id="UP000028725">
    <property type="component" value="Unassembled WGS sequence"/>
</dbReference>
<evidence type="ECO:0000256" key="1">
    <source>
        <dbReference type="SAM" id="Phobius"/>
    </source>
</evidence>
<accession>A0A085W483</accession>
<sequence length="229" mass="23671">MNGTKWDVRVLAVAGVGLMGLAAVFLWRDLQVPMEMLLAVVAVGATGLALAGVPQERPLAGPIAVLTCAVLGGAWYAATKSGLLLAGLAVTLVAAMLSVWRSRRVGGEKDRVQSVLLWYGLTAAAIAASWAFYFHFLTMGFAGDDVGRRLVLTLGWLVAGVALVLHGRARGEGVIRDAGFAFIAIAVGKALAYDTTHLSGTLRVAGLAGAGMLMLGGAWLSARNAARSA</sequence>
<evidence type="ECO:0008006" key="4">
    <source>
        <dbReference type="Google" id="ProtNLM"/>
    </source>
</evidence>
<keyword evidence="1" id="KW-1133">Transmembrane helix</keyword>
<feature type="transmembrane region" description="Helical" evidence="1">
    <location>
        <begin position="112"/>
        <end position="134"/>
    </location>
</feature>
<dbReference type="RefSeq" id="WP_044197235.1">
    <property type="nucleotide sequence ID" value="NZ_JMCB01000021.1"/>
</dbReference>
<name>A0A085W483_9BACT</name>
<organism evidence="2 3">
    <name type="scientific">Hyalangium minutum</name>
    <dbReference type="NCBI Taxonomy" id="394096"/>
    <lineage>
        <taxon>Bacteria</taxon>
        <taxon>Pseudomonadati</taxon>
        <taxon>Myxococcota</taxon>
        <taxon>Myxococcia</taxon>
        <taxon>Myxococcales</taxon>
        <taxon>Cystobacterineae</taxon>
        <taxon>Archangiaceae</taxon>
        <taxon>Hyalangium</taxon>
    </lineage>
</organism>
<keyword evidence="3" id="KW-1185">Reference proteome</keyword>
<dbReference type="Pfam" id="PF10101">
    <property type="entry name" value="DUF2339"/>
    <property type="match status" value="1"/>
</dbReference>
<dbReference type="EMBL" id="JMCB01000021">
    <property type="protein sequence ID" value="KFE62496.1"/>
    <property type="molecule type" value="Genomic_DNA"/>
</dbReference>
<feature type="transmembrane region" description="Helical" evidence="1">
    <location>
        <begin position="33"/>
        <end position="52"/>
    </location>
</feature>
<gene>
    <name evidence="2" type="ORF">DB31_3930</name>
</gene>
<proteinExistence type="predicted"/>
<protein>
    <recommendedName>
        <fullName evidence="4">DUF2339 domain-containing protein</fullName>
    </recommendedName>
</protein>
<feature type="transmembrane region" description="Helical" evidence="1">
    <location>
        <begin position="7"/>
        <end position="27"/>
    </location>
</feature>
<evidence type="ECO:0000313" key="3">
    <source>
        <dbReference type="Proteomes" id="UP000028725"/>
    </source>
</evidence>
<keyword evidence="1" id="KW-0812">Transmembrane</keyword>
<feature type="transmembrane region" description="Helical" evidence="1">
    <location>
        <begin position="146"/>
        <end position="165"/>
    </location>
</feature>
<dbReference type="AlphaFoldDB" id="A0A085W483"/>
<feature type="transmembrane region" description="Helical" evidence="1">
    <location>
        <begin position="59"/>
        <end position="77"/>
    </location>
</feature>
<evidence type="ECO:0000313" key="2">
    <source>
        <dbReference type="EMBL" id="KFE62496.1"/>
    </source>
</evidence>
<keyword evidence="1" id="KW-0472">Membrane</keyword>
<feature type="transmembrane region" description="Helical" evidence="1">
    <location>
        <begin position="204"/>
        <end position="222"/>
    </location>
</feature>
<dbReference type="InterPro" id="IPR019286">
    <property type="entry name" value="DUF2339_TM"/>
</dbReference>
<feature type="transmembrane region" description="Helical" evidence="1">
    <location>
        <begin position="83"/>
        <end position="100"/>
    </location>
</feature>
<dbReference type="STRING" id="394096.DB31_3930"/>
<dbReference type="PATRIC" id="fig|394096.3.peg.7665"/>